<evidence type="ECO:0000256" key="2">
    <source>
        <dbReference type="ARBA" id="ARBA00020675"/>
    </source>
</evidence>
<organism evidence="10 11">
    <name type="scientific">Candidatus Tagabacteria bacterium CG09_land_8_20_14_0_10_41_14</name>
    <dbReference type="NCBI Taxonomy" id="1975021"/>
    <lineage>
        <taxon>Bacteria</taxon>
        <taxon>Candidatus Tagaibacteriota</taxon>
    </lineage>
</organism>
<dbReference type="Gene3D" id="2.40.30.10">
    <property type="entry name" value="Translation factors"/>
    <property type="match status" value="2"/>
</dbReference>
<evidence type="ECO:0000313" key="10">
    <source>
        <dbReference type="EMBL" id="PIS13628.1"/>
    </source>
</evidence>
<evidence type="ECO:0000259" key="9">
    <source>
        <dbReference type="PROSITE" id="PS51722"/>
    </source>
</evidence>
<evidence type="ECO:0000256" key="3">
    <source>
        <dbReference type="ARBA" id="ARBA00022540"/>
    </source>
</evidence>
<dbReference type="PROSITE" id="PS51722">
    <property type="entry name" value="G_TR_2"/>
    <property type="match status" value="1"/>
</dbReference>
<comment type="similarity">
    <text evidence="1 8">Belongs to the TRAFAC class translation factor GTPase superfamily. Classic translation factor GTPase family. IF-2 subfamily.</text>
</comment>
<dbReference type="Gene3D" id="3.40.50.10050">
    <property type="entry name" value="Translation initiation factor IF- 2, domain 3"/>
    <property type="match status" value="1"/>
</dbReference>
<dbReference type="SUPFAM" id="SSF52540">
    <property type="entry name" value="P-loop containing nucleoside triphosphate hydrolases"/>
    <property type="match status" value="1"/>
</dbReference>
<keyword evidence="6" id="KW-0342">GTP-binding</keyword>
<keyword evidence="3 8" id="KW-0396">Initiation factor</keyword>
<dbReference type="InterPro" id="IPR000178">
    <property type="entry name" value="TF_IF2_bacterial-like"/>
</dbReference>
<comment type="caution">
    <text evidence="10">The sequence shown here is derived from an EMBL/GenBank/DDBJ whole genome shotgun (WGS) entry which is preliminary data.</text>
</comment>
<proteinExistence type="inferred from homology"/>
<evidence type="ECO:0000256" key="6">
    <source>
        <dbReference type="ARBA" id="ARBA00023134"/>
    </source>
</evidence>
<dbReference type="EMBL" id="PEZL01000010">
    <property type="protein sequence ID" value="PIS13628.1"/>
    <property type="molecule type" value="Genomic_DNA"/>
</dbReference>
<dbReference type="Pfam" id="PF11987">
    <property type="entry name" value="IF-2"/>
    <property type="match status" value="1"/>
</dbReference>
<name>A0A2H0WNU1_9BACT</name>
<dbReference type="Pfam" id="PF22042">
    <property type="entry name" value="EF-G_D2"/>
    <property type="match status" value="1"/>
</dbReference>
<evidence type="ECO:0000256" key="8">
    <source>
        <dbReference type="RuleBase" id="RU000644"/>
    </source>
</evidence>
<evidence type="ECO:0000256" key="5">
    <source>
        <dbReference type="ARBA" id="ARBA00022917"/>
    </source>
</evidence>
<dbReference type="PRINTS" id="PR00315">
    <property type="entry name" value="ELONGATNFCT"/>
</dbReference>
<dbReference type="SUPFAM" id="SSF50447">
    <property type="entry name" value="Translation proteins"/>
    <property type="match status" value="2"/>
</dbReference>
<dbReference type="InterPro" id="IPR036925">
    <property type="entry name" value="TIF_IF2_dom3_sf"/>
</dbReference>
<dbReference type="NCBIfam" id="TIGR00487">
    <property type="entry name" value="IF-2"/>
    <property type="match status" value="1"/>
</dbReference>
<dbReference type="InterPro" id="IPR009000">
    <property type="entry name" value="Transl_B-barrel_sf"/>
</dbReference>
<dbReference type="Pfam" id="PF00009">
    <property type="entry name" value="GTP_EFTU"/>
    <property type="match status" value="1"/>
</dbReference>
<evidence type="ECO:0000256" key="4">
    <source>
        <dbReference type="ARBA" id="ARBA00022741"/>
    </source>
</evidence>
<dbReference type="FunFam" id="3.40.50.10050:FF:000001">
    <property type="entry name" value="Translation initiation factor IF-2"/>
    <property type="match status" value="1"/>
</dbReference>
<dbReference type="InterPro" id="IPR005225">
    <property type="entry name" value="Small_GTP-bd"/>
</dbReference>
<gene>
    <name evidence="10" type="primary">infB</name>
    <name evidence="10" type="ORF">COT67_00760</name>
</gene>
<dbReference type="FunFam" id="3.40.50.300:FF:000019">
    <property type="entry name" value="Translation initiation factor IF-2"/>
    <property type="match status" value="1"/>
</dbReference>
<dbReference type="PANTHER" id="PTHR43381">
    <property type="entry name" value="TRANSLATION INITIATION FACTOR IF-2-RELATED"/>
    <property type="match status" value="1"/>
</dbReference>
<evidence type="ECO:0000313" key="11">
    <source>
        <dbReference type="Proteomes" id="UP000230353"/>
    </source>
</evidence>
<dbReference type="GO" id="GO:0003924">
    <property type="term" value="F:GTPase activity"/>
    <property type="evidence" value="ECO:0007669"/>
    <property type="project" value="InterPro"/>
</dbReference>
<dbReference type="NCBIfam" id="TIGR00231">
    <property type="entry name" value="small_GTP"/>
    <property type="match status" value="1"/>
</dbReference>
<dbReference type="Proteomes" id="UP000230353">
    <property type="component" value="Unassembled WGS sequence"/>
</dbReference>
<dbReference type="InterPro" id="IPR015760">
    <property type="entry name" value="TIF_IF2"/>
</dbReference>
<dbReference type="InterPro" id="IPR053905">
    <property type="entry name" value="EF-G-like_DII"/>
</dbReference>
<accession>A0A2H0WNU1</accession>
<dbReference type="InterPro" id="IPR023115">
    <property type="entry name" value="TIF_IF2_dom3"/>
</dbReference>
<keyword evidence="4" id="KW-0547">Nucleotide-binding</keyword>
<dbReference type="Gene3D" id="3.40.50.300">
    <property type="entry name" value="P-loop containing nucleotide triphosphate hydrolases"/>
    <property type="match status" value="1"/>
</dbReference>
<evidence type="ECO:0000256" key="1">
    <source>
        <dbReference type="ARBA" id="ARBA00007733"/>
    </source>
</evidence>
<sequence>MSTKSEKQNKENLTPRPPIVVVMGHIDHGKTTLLDYIRKTKVTESETGGITQHVGAYEIEVPASPANRGEKNTKITFLDTPGHEAFSQIRKHGAKIADIAVLVVAADDGVKTQTEESIQAIQKTGIPYIIAINKIDKENAAPDKIKKELSEKGIQIEEWGGKIPCVNISAKTGNGVNELLEMVNLIAELEDLKTDPNANASGYVLESYLDKKRGIAATLIIQNGKLKKGMRIVAKNATAPVRILENFLGEPLKEAGASSPVKITGFNETPESGFKFESFSSKKDAETTKTQIQRHRVLVDKDENDKNKVIIPLLIKADAKGSVDALVQQLKKAETKKVCLKIVRAKAGDITEDDAKLASGSENSIIIGFNVNASSNAKMLAERFEIQIKIFNIIYKAEDWIKEEIEKRTPKEEKEEIIGKAGIIKIFRDEKNKKIIGGEVKIGKITAGKKVKIYRREFLLGGGEILEVRHNKSKTEEVPEGQQFGALLQTKVNLAPKDTLEIYS</sequence>
<dbReference type="InterPro" id="IPR027417">
    <property type="entry name" value="P-loop_NTPase"/>
</dbReference>
<protein>
    <recommendedName>
        <fullName evidence="2 7">Translation initiation factor IF-2</fullName>
    </recommendedName>
</protein>
<comment type="function">
    <text evidence="8">One of the essential components for the initiation of protein synthesis. Protects formylmethionyl-tRNA from spontaneous hydrolysis and promotes its binding to the 30S ribosomal subunits. Also involved in the hydrolysis of GTP during the formation of the 70S ribosomal complex.</text>
</comment>
<dbReference type="InterPro" id="IPR000795">
    <property type="entry name" value="T_Tr_GTP-bd_dom"/>
</dbReference>
<evidence type="ECO:0000256" key="7">
    <source>
        <dbReference type="NCBIfam" id="TIGR00487"/>
    </source>
</evidence>
<dbReference type="AlphaFoldDB" id="A0A2H0WNU1"/>
<feature type="domain" description="Tr-type G" evidence="9">
    <location>
        <begin position="15"/>
        <end position="193"/>
    </location>
</feature>
<dbReference type="SUPFAM" id="SSF52156">
    <property type="entry name" value="Initiation factor IF2/eIF5b, domain 3"/>
    <property type="match status" value="1"/>
</dbReference>
<reference evidence="11" key="1">
    <citation type="submission" date="2017-09" db="EMBL/GenBank/DDBJ databases">
        <title>Depth-based differentiation of microbial function through sediment-hosted aquifers and enrichment of novel symbionts in the deep terrestrial subsurface.</title>
        <authorList>
            <person name="Probst A.J."/>
            <person name="Ladd B."/>
            <person name="Jarett J.K."/>
            <person name="Geller-Mcgrath D.E."/>
            <person name="Sieber C.M.K."/>
            <person name="Emerson J.B."/>
            <person name="Anantharaman K."/>
            <person name="Thomas B.C."/>
            <person name="Malmstrom R."/>
            <person name="Stieglmeier M."/>
            <person name="Klingl A."/>
            <person name="Woyke T."/>
            <person name="Ryan C.M."/>
            <person name="Banfield J.F."/>
        </authorList>
    </citation>
    <scope>NUCLEOTIDE SEQUENCE [LARGE SCALE GENOMIC DNA]</scope>
</reference>
<dbReference type="GO" id="GO:0005525">
    <property type="term" value="F:GTP binding"/>
    <property type="evidence" value="ECO:0007669"/>
    <property type="project" value="UniProtKB-KW"/>
</dbReference>
<keyword evidence="5 8" id="KW-0648">Protein biosynthesis</keyword>
<dbReference type="GO" id="GO:0003743">
    <property type="term" value="F:translation initiation factor activity"/>
    <property type="evidence" value="ECO:0007669"/>
    <property type="project" value="UniProtKB-UniRule"/>
</dbReference>
<dbReference type="GO" id="GO:0005737">
    <property type="term" value="C:cytoplasm"/>
    <property type="evidence" value="ECO:0007669"/>
    <property type="project" value="UniProtKB-UniRule"/>
</dbReference>
<dbReference type="PANTHER" id="PTHR43381:SF4">
    <property type="entry name" value="EUKARYOTIC TRANSLATION INITIATION FACTOR 5B"/>
    <property type="match status" value="1"/>
</dbReference>
<dbReference type="CDD" id="cd01887">
    <property type="entry name" value="IF2_eIF5B"/>
    <property type="match status" value="1"/>
</dbReference>